<feature type="transmembrane region" description="Helical" evidence="1">
    <location>
        <begin position="46"/>
        <end position="67"/>
    </location>
</feature>
<reference evidence="2 3" key="1">
    <citation type="submission" date="2019-03" db="EMBL/GenBank/DDBJ databases">
        <title>Genomic Encyclopedia of Type Strains, Phase IV (KMG-IV): sequencing the most valuable type-strain genomes for metagenomic binning, comparative biology and taxonomic classification.</title>
        <authorList>
            <person name="Goeker M."/>
        </authorList>
    </citation>
    <scope>NUCLEOTIDE SEQUENCE [LARGE SCALE GENOMIC DNA]</scope>
    <source>
        <strain evidence="2 3">DSM 19345</strain>
    </source>
</reference>
<evidence type="ECO:0000313" key="3">
    <source>
        <dbReference type="Proteomes" id="UP000295678"/>
    </source>
</evidence>
<organism evidence="2 3">
    <name type="scientific">Tepidamorphus gemmatus</name>
    <dbReference type="NCBI Taxonomy" id="747076"/>
    <lineage>
        <taxon>Bacteria</taxon>
        <taxon>Pseudomonadati</taxon>
        <taxon>Pseudomonadota</taxon>
        <taxon>Alphaproteobacteria</taxon>
        <taxon>Hyphomicrobiales</taxon>
        <taxon>Tepidamorphaceae</taxon>
        <taxon>Tepidamorphus</taxon>
    </lineage>
</organism>
<feature type="transmembrane region" description="Helical" evidence="1">
    <location>
        <begin position="12"/>
        <end position="34"/>
    </location>
</feature>
<gene>
    <name evidence="2" type="ORF">EDC22_11033</name>
</gene>
<protein>
    <submittedName>
        <fullName evidence="2">Uncharacterized protein</fullName>
    </submittedName>
</protein>
<dbReference type="AlphaFoldDB" id="A0A4R3M368"/>
<name>A0A4R3M368_9HYPH</name>
<keyword evidence="1" id="KW-0472">Membrane</keyword>
<sequence length="69" mass="7181">MFTPSGVCWGWALSLDGAFVLVLLFAAPFALRAVMERPMPAVEAGLIGLLAVLIAMGGCKSLVHLGILP</sequence>
<keyword evidence="1" id="KW-1133">Transmembrane helix</keyword>
<dbReference type="RefSeq" id="WP_132807403.1">
    <property type="nucleotide sequence ID" value="NZ_SMAK01000010.1"/>
</dbReference>
<dbReference type="Proteomes" id="UP000295678">
    <property type="component" value="Unassembled WGS sequence"/>
</dbReference>
<evidence type="ECO:0000313" key="2">
    <source>
        <dbReference type="EMBL" id="TCT07186.1"/>
    </source>
</evidence>
<dbReference type="EMBL" id="SMAK01000010">
    <property type="protein sequence ID" value="TCT07186.1"/>
    <property type="molecule type" value="Genomic_DNA"/>
</dbReference>
<comment type="caution">
    <text evidence="2">The sequence shown here is derived from an EMBL/GenBank/DDBJ whole genome shotgun (WGS) entry which is preliminary data.</text>
</comment>
<keyword evidence="1" id="KW-0812">Transmembrane</keyword>
<evidence type="ECO:0000256" key="1">
    <source>
        <dbReference type="SAM" id="Phobius"/>
    </source>
</evidence>
<proteinExistence type="predicted"/>
<accession>A0A4R3M368</accession>
<keyword evidence="3" id="KW-1185">Reference proteome</keyword>